<feature type="transmembrane region" description="Helical" evidence="6">
    <location>
        <begin position="79"/>
        <end position="97"/>
    </location>
</feature>
<evidence type="ECO:0000256" key="6">
    <source>
        <dbReference type="SAM" id="Phobius"/>
    </source>
</evidence>
<dbReference type="VEuPathDB" id="TriTrypDB:BSAL_55185"/>
<dbReference type="InterPro" id="IPR005349">
    <property type="entry name" value="TMEM14"/>
</dbReference>
<evidence type="ECO:0000256" key="1">
    <source>
        <dbReference type="ARBA" id="ARBA00004370"/>
    </source>
</evidence>
<dbReference type="Proteomes" id="UP000051952">
    <property type="component" value="Unassembled WGS sequence"/>
</dbReference>
<feature type="transmembrane region" description="Helical" evidence="6">
    <location>
        <begin position="54"/>
        <end position="72"/>
    </location>
</feature>
<dbReference type="GO" id="GO:0016020">
    <property type="term" value="C:membrane"/>
    <property type="evidence" value="ECO:0007669"/>
    <property type="project" value="UniProtKB-SubCell"/>
</dbReference>
<feature type="transmembrane region" description="Helical" evidence="6">
    <location>
        <begin position="112"/>
        <end position="131"/>
    </location>
</feature>
<organism evidence="7 8">
    <name type="scientific">Bodo saltans</name>
    <name type="common">Flagellated protozoan</name>
    <dbReference type="NCBI Taxonomy" id="75058"/>
    <lineage>
        <taxon>Eukaryota</taxon>
        <taxon>Discoba</taxon>
        <taxon>Euglenozoa</taxon>
        <taxon>Kinetoplastea</taxon>
        <taxon>Metakinetoplastina</taxon>
        <taxon>Eubodonida</taxon>
        <taxon>Bodonidae</taxon>
        <taxon>Bodo</taxon>
    </lineage>
</organism>
<proteinExistence type="inferred from homology"/>
<dbReference type="Pfam" id="PF03647">
    <property type="entry name" value="Tmemb_14"/>
    <property type="match status" value="1"/>
</dbReference>
<accession>A0A0S4KJW0</accession>
<comment type="subcellular location">
    <subcellularLocation>
        <location evidence="1">Membrane</location>
    </subcellularLocation>
</comment>
<comment type="similarity">
    <text evidence="2">Belongs to the TMEM14 family.</text>
</comment>
<evidence type="ECO:0000256" key="3">
    <source>
        <dbReference type="ARBA" id="ARBA00022692"/>
    </source>
</evidence>
<evidence type="ECO:0000313" key="8">
    <source>
        <dbReference type="Proteomes" id="UP000051952"/>
    </source>
</evidence>
<feature type="transmembrane region" description="Helical" evidence="6">
    <location>
        <begin position="136"/>
        <end position="154"/>
    </location>
</feature>
<evidence type="ECO:0000256" key="2">
    <source>
        <dbReference type="ARBA" id="ARBA00007590"/>
    </source>
</evidence>
<dbReference type="EMBL" id="CYKH01000151">
    <property type="protein sequence ID" value="CUI11837.1"/>
    <property type="molecule type" value="Genomic_DNA"/>
</dbReference>
<dbReference type="AlphaFoldDB" id="A0A0S4KJW0"/>
<evidence type="ECO:0000256" key="4">
    <source>
        <dbReference type="ARBA" id="ARBA00022989"/>
    </source>
</evidence>
<keyword evidence="3 6" id="KW-0812">Transmembrane</keyword>
<evidence type="ECO:0000256" key="5">
    <source>
        <dbReference type="ARBA" id="ARBA00023136"/>
    </source>
</evidence>
<dbReference type="InterPro" id="IPR044890">
    <property type="entry name" value="TMEM14_sf"/>
</dbReference>
<keyword evidence="5 6" id="KW-0472">Membrane</keyword>
<keyword evidence="4 6" id="KW-1133">Transmembrane helix</keyword>
<gene>
    <name evidence="7" type="ORF">BSAL_55185</name>
</gene>
<dbReference type="Gene3D" id="1.10.10.1740">
    <property type="entry name" value="Transmembrane protein 14-like"/>
    <property type="match status" value="1"/>
</dbReference>
<protein>
    <submittedName>
        <fullName evidence="7">Transmembrane protein, putative</fullName>
    </submittedName>
</protein>
<evidence type="ECO:0000313" key="7">
    <source>
        <dbReference type="EMBL" id="CUI11837.1"/>
    </source>
</evidence>
<reference evidence="8" key="1">
    <citation type="submission" date="2015-09" db="EMBL/GenBank/DDBJ databases">
        <authorList>
            <consortium name="Pathogen Informatics"/>
        </authorList>
    </citation>
    <scope>NUCLEOTIDE SEQUENCE [LARGE SCALE GENOMIC DNA]</scope>
    <source>
        <strain evidence="8">Lake Konstanz</strain>
    </source>
</reference>
<keyword evidence="8" id="KW-1185">Reference proteome</keyword>
<sequence>MRGGSCPLNDYIAQVGHCTTTDLVQHSLRAHSLEANSTHIHRRVIVMSAGTPQLIAGSLAVIMPLGGAVGFLRKKSTMSLIGGSTVGAIYAYAWWQLSLAATPASPEARNGALFAFAASILLLVVMSIRFIKSKKIMPAGVLTTIAGAAAWYFSQSL</sequence>
<name>A0A0S4KJW0_BODSA</name>
<dbReference type="PANTHER" id="PTHR12668">
    <property type="entry name" value="TRANSMEMBRANE PROTEIN 14, 15"/>
    <property type="match status" value="1"/>
</dbReference>
<dbReference type="OrthoDB" id="5620at2759"/>